<keyword evidence="5" id="KW-1185">Reference proteome</keyword>
<dbReference type="Gene3D" id="3.40.50.1980">
    <property type="entry name" value="Nitrogenase molybdenum iron protein domain"/>
    <property type="match status" value="2"/>
</dbReference>
<comment type="similarity">
    <text evidence="1">Belongs to the bacterial solute-binding protein 8 family.</text>
</comment>
<reference evidence="4 5" key="1">
    <citation type="submission" date="2020-07" db="EMBL/GenBank/DDBJ databases">
        <title>Sequencing the genomes of 1000 actinobacteria strains.</title>
        <authorList>
            <person name="Klenk H.-P."/>
        </authorList>
    </citation>
    <scope>NUCLEOTIDE SEQUENCE [LARGE SCALE GENOMIC DNA]</scope>
    <source>
        <strain evidence="4 5">LI1</strain>
    </source>
</reference>
<dbReference type="PANTHER" id="PTHR30535:SF7">
    <property type="entry name" value="IRON(III) DICITRATE-BINDING PROTEIN"/>
    <property type="match status" value="1"/>
</dbReference>
<dbReference type="Proteomes" id="UP000537260">
    <property type="component" value="Unassembled WGS sequence"/>
</dbReference>
<dbReference type="PROSITE" id="PS51257">
    <property type="entry name" value="PROKAR_LIPOPROTEIN"/>
    <property type="match status" value="1"/>
</dbReference>
<feature type="signal peptide" evidence="2">
    <location>
        <begin position="1"/>
        <end position="39"/>
    </location>
</feature>
<proteinExistence type="inferred from homology"/>
<gene>
    <name evidence="4" type="ORF">HNR05_003031</name>
</gene>
<evidence type="ECO:0000256" key="1">
    <source>
        <dbReference type="ARBA" id="ARBA00008814"/>
    </source>
</evidence>
<dbReference type="InterPro" id="IPR022287">
    <property type="entry name" value="ABC_trnsptr_F420-0_sub-bd_pred"/>
</dbReference>
<sequence>MTSRYSPSRAAVPRIALSTVAVAASALLLAGCATAPAGAAGGSTGSAAASAPASDGFPVTVDNCGTAVTVTTAPQRIVSIKSSTTELLLALGLEDRIVGTAFLDGPLPENLAAAGAALPSISDFLPGQEAVLALKPDFIYGGWESNFAADGVGERSQLAGFGIGSYVSPAACKGDDYRPDPLTFDTVFGEISQAGDIFGAQDAASALVSTQKAELAALAPATGAPTALWYSSGTDSPYVGAGIGSPQMILAAAGLHNIFGDVHDSWTSVGWESIVAADPSVIVLVDASWNTAASKIATLESNPATQGLTAVQNKRYIVLPFAATEAGTRNVEAVASTISQFAALDGQ</sequence>
<dbReference type="EMBL" id="JACCFM010000001">
    <property type="protein sequence ID" value="NYJ21240.1"/>
    <property type="molecule type" value="Genomic_DNA"/>
</dbReference>
<dbReference type="InterPro" id="IPR002491">
    <property type="entry name" value="ABC_transptr_periplasmic_BD"/>
</dbReference>
<protein>
    <submittedName>
        <fullName evidence="4">Iron complex transport system substrate-binding protein</fullName>
    </submittedName>
</protein>
<comment type="caution">
    <text evidence="4">The sequence shown here is derived from an EMBL/GenBank/DDBJ whole genome shotgun (WGS) entry which is preliminary data.</text>
</comment>
<name>A0A7Z0EGQ2_9MICO</name>
<dbReference type="Pfam" id="PF01497">
    <property type="entry name" value="Peripla_BP_2"/>
    <property type="match status" value="1"/>
</dbReference>
<accession>A0A7Z0EGQ2</accession>
<dbReference type="RefSeq" id="WP_343062618.1">
    <property type="nucleotide sequence ID" value="NZ_JACCFM010000001.1"/>
</dbReference>
<dbReference type="NCBIfam" id="TIGR03868">
    <property type="entry name" value="F420-O_ABCperi"/>
    <property type="match status" value="1"/>
</dbReference>
<dbReference type="SUPFAM" id="SSF53807">
    <property type="entry name" value="Helical backbone' metal receptor"/>
    <property type="match status" value="1"/>
</dbReference>
<evidence type="ECO:0000256" key="2">
    <source>
        <dbReference type="SAM" id="SignalP"/>
    </source>
</evidence>
<dbReference type="PANTHER" id="PTHR30535">
    <property type="entry name" value="VITAMIN B12-BINDING PROTEIN"/>
    <property type="match status" value="1"/>
</dbReference>
<dbReference type="InterPro" id="IPR050902">
    <property type="entry name" value="ABC_Transporter_SBP"/>
</dbReference>
<organism evidence="4 5">
    <name type="scientific">Glaciibacter psychrotolerans</name>
    <dbReference type="NCBI Taxonomy" id="670054"/>
    <lineage>
        <taxon>Bacteria</taxon>
        <taxon>Bacillati</taxon>
        <taxon>Actinomycetota</taxon>
        <taxon>Actinomycetes</taxon>
        <taxon>Micrococcales</taxon>
        <taxon>Microbacteriaceae</taxon>
        <taxon>Glaciibacter</taxon>
    </lineage>
</organism>
<feature type="chain" id="PRO_5030662373" evidence="2">
    <location>
        <begin position="40"/>
        <end position="347"/>
    </location>
</feature>
<feature type="domain" description="Fe/B12 periplasmic-binding" evidence="3">
    <location>
        <begin position="76"/>
        <end position="347"/>
    </location>
</feature>
<evidence type="ECO:0000259" key="3">
    <source>
        <dbReference type="PROSITE" id="PS50983"/>
    </source>
</evidence>
<dbReference type="AlphaFoldDB" id="A0A7Z0EGQ2"/>
<dbReference type="PROSITE" id="PS50983">
    <property type="entry name" value="FE_B12_PBP"/>
    <property type="match status" value="1"/>
</dbReference>
<evidence type="ECO:0000313" key="4">
    <source>
        <dbReference type="EMBL" id="NYJ21240.1"/>
    </source>
</evidence>
<evidence type="ECO:0000313" key="5">
    <source>
        <dbReference type="Proteomes" id="UP000537260"/>
    </source>
</evidence>
<keyword evidence="2" id="KW-0732">Signal</keyword>